<evidence type="ECO:0000256" key="1">
    <source>
        <dbReference type="SAM" id="MobiDB-lite"/>
    </source>
</evidence>
<evidence type="ECO:0000313" key="3">
    <source>
        <dbReference type="Proteomes" id="UP000273159"/>
    </source>
</evidence>
<dbReference type="Gene3D" id="1.10.10.10">
    <property type="entry name" value="Winged helix-like DNA-binding domain superfamily/Winged helix DNA-binding domain"/>
    <property type="match status" value="1"/>
</dbReference>
<proteinExistence type="predicted"/>
<protein>
    <submittedName>
        <fullName evidence="2">Helix-turn-helix domain-containing protein</fullName>
    </submittedName>
</protein>
<accession>A0A3B0G1N5</accession>
<name>A0A3B0G1N5_PSEPS</name>
<comment type="caution">
    <text evidence="2">The sequence shown here is derived from an EMBL/GenBank/DDBJ whole genome shotgun (WGS) entry which is preliminary data.</text>
</comment>
<dbReference type="InterPro" id="IPR036388">
    <property type="entry name" value="WH-like_DNA-bd_sf"/>
</dbReference>
<evidence type="ECO:0000313" key="2">
    <source>
        <dbReference type="EMBL" id="RKO24497.1"/>
    </source>
</evidence>
<feature type="compositionally biased region" description="Polar residues" evidence="1">
    <location>
        <begin position="106"/>
        <end position="115"/>
    </location>
</feature>
<reference evidence="2 3" key="1">
    <citation type="submission" date="2018-10" db="EMBL/GenBank/DDBJ databases">
        <title>Genome-guide identification and characterization of bacteria that degrade polycyclic aromatic hydrocarbons and resist hexavalent chromium simultaneously.</title>
        <authorList>
            <person name="Feng H."/>
        </authorList>
    </citation>
    <scope>NUCLEOTIDE SEQUENCE [LARGE SCALE GENOMIC DNA]</scope>
    <source>
        <strain evidence="2 3">J015</strain>
    </source>
</reference>
<feature type="region of interest" description="Disordered" evidence="1">
    <location>
        <begin position="97"/>
        <end position="146"/>
    </location>
</feature>
<dbReference type="AlphaFoldDB" id="A0A3B0G1N5"/>
<dbReference type="Pfam" id="PF13730">
    <property type="entry name" value="HTH_36"/>
    <property type="match status" value="1"/>
</dbReference>
<dbReference type="Proteomes" id="UP000273159">
    <property type="component" value="Unassembled WGS sequence"/>
</dbReference>
<dbReference type="EMBL" id="RBNH01000006">
    <property type="protein sequence ID" value="RKO24497.1"/>
    <property type="molecule type" value="Genomic_DNA"/>
</dbReference>
<gene>
    <name evidence="2" type="ORF">D7Z96_08690</name>
</gene>
<sequence length="192" mass="20984">MSWQAQTWAVEMGKRYELEPGHRWMLTILANYADPEGHDIFPSIATLMADTGFGENTIRRHIKHLIQCGLMAYGNQDAALKFRAGNRPKVYKLLMNPQDDTRHAGGSQSEGSQKSHLGGPNRGATVAPKPINQKENQATCRSCDRDRPDSELSASGICADCLGIGPHSAAEGASYREQIRLRRLAATVGAVP</sequence>
<organism evidence="2 3">
    <name type="scientific">Pseudarthrobacter phenanthrenivorans</name>
    <name type="common">Arthrobacter phenanthrenivorans</name>
    <dbReference type="NCBI Taxonomy" id="361575"/>
    <lineage>
        <taxon>Bacteria</taxon>
        <taxon>Bacillati</taxon>
        <taxon>Actinomycetota</taxon>
        <taxon>Actinomycetes</taxon>
        <taxon>Micrococcales</taxon>
        <taxon>Micrococcaceae</taxon>
        <taxon>Pseudarthrobacter</taxon>
    </lineage>
</organism>
<reference evidence="3" key="2">
    <citation type="submission" date="2018-10" db="EMBL/GenBank/DDBJ databases">
        <authorList>
            <person name="Wang Y."/>
            <person name="Wang J."/>
            <person name="Yang X."/>
            <person name="Wang Z."/>
            <person name="Huang Y."/>
        </authorList>
    </citation>
    <scope>NUCLEOTIDE SEQUENCE [LARGE SCALE GENOMIC DNA]</scope>
    <source>
        <strain evidence="3">J015</strain>
    </source>
</reference>
<dbReference type="RefSeq" id="WP_120692221.1">
    <property type="nucleotide sequence ID" value="NZ_RBNH01000006.1"/>
</dbReference>